<accession>A0A7S3GS12</accession>
<protein>
    <submittedName>
        <fullName evidence="2">Uncharacterized protein</fullName>
    </submittedName>
</protein>
<evidence type="ECO:0000313" key="2">
    <source>
        <dbReference type="EMBL" id="CAE0274901.1"/>
    </source>
</evidence>
<sequence>MAGGAESSLEAHEAFAGACRCSGAQLSATTDLWLPGDPYWHAGLCSCGCACCEDWQSGDDEDWEVEGEDAAQKASRAASAASSSALQEGTAAPAAAASASPLSGRRHRRPKASPLDAGLLEAAGHPGMMSTESPTSTASTALPGDPYRDDGSRGSSGWLLSGFETRFFDEGYEPSSEIDESAAKVFELLAEPWP</sequence>
<gene>
    <name evidence="2" type="ORF">SELO1098_LOCUS3729</name>
</gene>
<organism evidence="2">
    <name type="scientific">Spumella elongata</name>
    <dbReference type="NCBI Taxonomy" id="89044"/>
    <lineage>
        <taxon>Eukaryota</taxon>
        <taxon>Sar</taxon>
        <taxon>Stramenopiles</taxon>
        <taxon>Ochrophyta</taxon>
        <taxon>Chrysophyceae</taxon>
        <taxon>Chromulinales</taxon>
        <taxon>Chromulinaceae</taxon>
        <taxon>Spumella</taxon>
    </lineage>
</organism>
<dbReference type="EMBL" id="HBIC01007284">
    <property type="protein sequence ID" value="CAE0274901.1"/>
    <property type="molecule type" value="Transcribed_RNA"/>
</dbReference>
<feature type="compositionally biased region" description="Low complexity" evidence="1">
    <location>
        <begin position="130"/>
        <end position="141"/>
    </location>
</feature>
<evidence type="ECO:0000256" key="1">
    <source>
        <dbReference type="SAM" id="MobiDB-lite"/>
    </source>
</evidence>
<dbReference type="AlphaFoldDB" id="A0A7S3GS12"/>
<feature type="region of interest" description="Disordered" evidence="1">
    <location>
        <begin position="60"/>
        <end position="153"/>
    </location>
</feature>
<name>A0A7S3GS12_9STRA</name>
<feature type="compositionally biased region" description="Acidic residues" evidence="1">
    <location>
        <begin position="60"/>
        <end position="69"/>
    </location>
</feature>
<feature type="compositionally biased region" description="Low complexity" evidence="1">
    <location>
        <begin position="72"/>
        <end position="101"/>
    </location>
</feature>
<reference evidence="2" key="1">
    <citation type="submission" date="2021-01" db="EMBL/GenBank/DDBJ databases">
        <authorList>
            <person name="Corre E."/>
            <person name="Pelletier E."/>
            <person name="Niang G."/>
            <person name="Scheremetjew M."/>
            <person name="Finn R."/>
            <person name="Kale V."/>
            <person name="Holt S."/>
            <person name="Cochrane G."/>
            <person name="Meng A."/>
            <person name="Brown T."/>
            <person name="Cohen L."/>
        </authorList>
    </citation>
    <scope>NUCLEOTIDE SEQUENCE</scope>
    <source>
        <strain evidence="2">CCAP 955/1</strain>
    </source>
</reference>
<proteinExistence type="predicted"/>